<dbReference type="CDD" id="cd06828">
    <property type="entry name" value="PLPDE_III_DapDC"/>
    <property type="match status" value="1"/>
</dbReference>
<dbReference type="GO" id="GO:0008836">
    <property type="term" value="F:diaminopimelate decarboxylase activity"/>
    <property type="evidence" value="ECO:0007669"/>
    <property type="project" value="UniProtKB-UniRule"/>
</dbReference>
<evidence type="ECO:0000256" key="3">
    <source>
        <dbReference type="ARBA" id="ARBA00022898"/>
    </source>
</evidence>
<dbReference type="NCBIfam" id="TIGR01048">
    <property type="entry name" value="lysA"/>
    <property type="match status" value="1"/>
</dbReference>
<dbReference type="InterPro" id="IPR022653">
    <property type="entry name" value="De-COase2_pyr-phos_BS"/>
</dbReference>
<keyword evidence="2 5" id="KW-0210">Decarboxylase</keyword>
<feature type="domain" description="Orn/DAP/Arg decarboxylase 2 N-terminal" evidence="10">
    <location>
        <begin position="39"/>
        <end position="283"/>
    </location>
</feature>
<dbReference type="InterPro" id="IPR009006">
    <property type="entry name" value="Ala_racemase/Decarboxylase_C"/>
</dbReference>
<dbReference type="Gene3D" id="2.40.37.10">
    <property type="entry name" value="Lyase, Ornithine Decarboxylase, Chain A, domain 1"/>
    <property type="match status" value="1"/>
</dbReference>
<feature type="binding site" evidence="5">
    <location>
        <position position="280"/>
    </location>
    <ligand>
        <name>substrate</name>
    </ligand>
</feature>
<feature type="binding site" evidence="5">
    <location>
        <position position="375"/>
    </location>
    <ligand>
        <name>substrate</name>
    </ligand>
</feature>
<keyword evidence="3 5" id="KW-0663">Pyridoxal phosphate</keyword>
<dbReference type="PROSITE" id="PS00878">
    <property type="entry name" value="ODR_DC_2_1"/>
    <property type="match status" value="1"/>
</dbReference>
<dbReference type="UniPathway" id="UPA00034">
    <property type="reaction ID" value="UER00027"/>
</dbReference>
<dbReference type="AlphaFoldDB" id="A0A7X0NJ46"/>
<evidence type="ECO:0000259" key="9">
    <source>
        <dbReference type="Pfam" id="PF00278"/>
    </source>
</evidence>
<dbReference type="EMBL" id="JACHHU010000028">
    <property type="protein sequence ID" value="MBB6544384.1"/>
    <property type="molecule type" value="Genomic_DNA"/>
</dbReference>
<accession>A0A7X0NJ46</accession>
<feature type="binding site" evidence="5">
    <location>
        <position position="375"/>
    </location>
    <ligand>
        <name>pyridoxal 5'-phosphate</name>
        <dbReference type="ChEBI" id="CHEBI:597326"/>
    </ligand>
</feature>
<dbReference type="FunFam" id="3.20.20.10:FF:000003">
    <property type="entry name" value="Diaminopimelate decarboxylase"/>
    <property type="match status" value="1"/>
</dbReference>
<comment type="cofactor">
    <cofactor evidence="1 5 7 8">
        <name>pyridoxal 5'-phosphate</name>
        <dbReference type="ChEBI" id="CHEBI:597326"/>
    </cofactor>
</comment>
<dbReference type="SUPFAM" id="SSF51419">
    <property type="entry name" value="PLP-binding barrel"/>
    <property type="match status" value="1"/>
</dbReference>
<dbReference type="InterPro" id="IPR000183">
    <property type="entry name" value="Orn/DAP/Arg_de-COase"/>
</dbReference>
<feature type="binding site" evidence="5">
    <location>
        <position position="242"/>
    </location>
    <ligand>
        <name>pyridoxal 5'-phosphate</name>
        <dbReference type="ChEBI" id="CHEBI:597326"/>
    </ligand>
</feature>
<dbReference type="PANTHER" id="PTHR43727:SF2">
    <property type="entry name" value="GROUP IV DECARBOXYLASE"/>
    <property type="match status" value="1"/>
</dbReference>
<comment type="caution">
    <text evidence="11">The sequence shown here is derived from an EMBL/GenBank/DDBJ whole genome shotgun (WGS) entry which is preliminary data.</text>
</comment>
<feature type="modified residue" description="N6-(pyridoxal phosphate)lysine" evidence="5 7">
    <location>
        <position position="63"/>
    </location>
</feature>
<dbReference type="SUPFAM" id="SSF50621">
    <property type="entry name" value="Alanine racemase C-terminal domain-like"/>
    <property type="match status" value="1"/>
</dbReference>
<feature type="binding site" evidence="5">
    <location>
        <position position="316"/>
    </location>
    <ligand>
        <name>substrate</name>
    </ligand>
</feature>
<dbReference type="GO" id="GO:0009089">
    <property type="term" value="P:lysine biosynthetic process via diaminopimelate"/>
    <property type="evidence" value="ECO:0007669"/>
    <property type="project" value="UniProtKB-UniRule"/>
</dbReference>
<gene>
    <name evidence="5" type="primary">lysA</name>
    <name evidence="11" type="ORF">HNQ55_002913</name>
</gene>
<keyword evidence="12" id="KW-1185">Reference proteome</keyword>
<evidence type="ECO:0000256" key="5">
    <source>
        <dbReference type="HAMAP-Rule" id="MF_02120"/>
    </source>
</evidence>
<dbReference type="InterPro" id="IPR022644">
    <property type="entry name" value="De-COase2_N"/>
</dbReference>
<dbReference type="InterPro" id="IPR029066">
    <property type="entry name" value="PLP-binding_barrel"/>
</dbReference>
<dbReference type="InterPro" id="IPR022657">
    <property type="entry name" value="De-COase2_CS"/>
</dbReference>
<proteinExistence type="inferred from homology"/>
<reference evidence="11 12" key="1">
    <citation type="submission" date="2020-08" db="EMBL/GenBank/DDBJ databases">
        <title>Genomic Encyclopedia of Type Strains, Phase IV (KMG-IV): sequencing the most valuable type-strain genomes for metagenomic binning, comparative biology and taxonomic classification.</title>
        <authorList>
            <person name="Goeker M."/>
        </authorList>
    </citation>
    <scope>NUCLEOTIDE SEQUENCE [LARGE SCALE GENOMIC DNA]</scope>
    <source>
        <strain evidence="11 12">DSM 26287</strain>
    </source>
</reference>
<protein>
    <recommendedName>
        <fullName evidence="5 6">Diaminopimelate decarboxylase</fullName>
        <shortName evidence="5">DAP decarboxylase</shortName>
        <shortName evidence="5">DAPDC</shortName>
        <ecNumber evidence="5 6">4.1.1.20</ecNumber>
    </recommendedName>
</protein>
<evidence type="ECO:0000313" key="11">
    <source>
        <dbReference type="EMBL" id="MBB6544384.1"/>
    </source>
</evidence>
<evidence type="ECO:0000256" key="4">
    <source>
        <dbReference type="ARBA" id="ARBA00023239"/>
    </source>
</evidence>
<feature type="binding site" evidence="5">
    <location>
        <position position="320"/>
    </location>
    <ligand>
        <name>substrate</name>
    </ligand>
</feature>
<evidence type="ECO:0000256" key="6">
    <source>
        <dbReference type="NCBIfam" id="TIGR01048"/>
    </source>
</evidence>
<evidence type="ECO:0000259" key="10">
    <source>
        <dbReference type="Pfam" id="PF02784"/>
    </source>
</evidence>
<comment type="catalytic activity">
    <reaction evidence="5 8">
        <text>meso-2,6-diaminopimelate + H(+) = L-lysine + CO2</text>
        <dbReference type="Rhea" id="RHEA:15101"/>
        <dbReference type="ChEBI" id="CHEBI:15378"/>
        <dbReference type="ChEBI" id="CHEBI:16526"/>
        <dbReference type="ChEBI" id="CHEBI:32551"/>
        <dbReference type="ChEBI" id="CHEBI:57791"/>
        <dbReference type="EC" id="4.1.1.20"/>
    </reaction>
</comment>
<comment type="function">
    <text evidence="5">Specifically catalyzes the decarboxylation of meso-diaminopimelate (meso-DAP) to L-lysine.</text>
</comment>
<comment type="pathway">
    <text evidence="5 8">Amino-acid biosynthesis; L-lysine biosynthesis via DAP pathway; L-lysine from DL-2,6-diaminopimelate: step 1/1.</text>
</comment>
<dbReference type="PROSITE" id="PS00879">
    <property type="entry name" value="ODR_DC_2_2"/>
    <property type="match status" value="1"/>
</dbReference>
<dbReference type="InterPro" id="IPR002986">
    <property type="entry name" value="DAP_deCOOHase_LysA"/>
</dbReference>
<dbReference type="PRINTS" id="PR01181">
    <property type="entry name" value="DAPDCRBXLASE"/>
</dbReference>
<dbReference type="Proteomes" id="UP000537141">
    <property type="component" value="Unassembled WGS sequence"/>
</dbReference>
<feature type="binding site" evidence="5">
    <location>
        <begin position="277"/>
        <end position="280"/>
    </location>
    <ligand>
        <name>pyridoxal 5'-phosphate</name>
        <dbReference type="ChEBI" id="CHEBI:597326"/>
    </ligand>
</feature>
<keyword evidence="4 5" id="KW-0456">Lyase</keyword>
<dbReference type="GO" id="GO:0030170">
    <property type="term" value="F:pyridoxal phosphate binding"/>
    <property type="evidence" value="ECO:0007669"/>
    <property type="project" value="UniProtKB-UniRule"/>
</dbReference>
<comment type="similarity">
    <text evidence="5">Belongs to the Orn/Lys/Arg decarboxylase class-II family. LysA subfamily.</text>
</comment>
<dbReference type="PRINTS" id="PR01179">
    <property type="entry name" value="ODADCRBXLASE"/>
</dbReference>
<keyword evidence="5 8" id="KW-0457">Lysine biosynthesis</keyword>
<feature type="active site" description="Proton donor" evidence="7">
    <location>
        <position position="346"/>
    </location>
</feature>
<comment type="subunit">
    <text evidence="5">Homodimer.</text>
</comment>
<dbReference type="PANTHER" id="PTHR43727">
    <property type="entry name" value="DIAMINOPIMELATE DECARBOXYLASE"/>
    <property type="match status" value="1"/>
</dbReference>
<evidence type="ECO:0000256" key="1">
    <source>
        <dbReference type="ARBA" id="ARBA00001933"/>
    </source>
</evidence>
<feature type="domain" description="Orn/DAP/Arg decarboxylase 2 C-terminal" evidence="9">
    <location>
        <begin position="33"/>
        <end position="373"/>
    </location>
</feature>
<evidence type="ECO:0000256" key="7">
    <source>
        <dbReference type="PIRSR" id="PIRSR600183-50"/>
    </source>
</evidence>
<dbReference type="EC" id="4.1.1.20" evidence="5 6"/>
<feature type="binding site" evidence="5">
    <location>
        <position position="347"/>
    </location>
    <ligand>
        <name>substrate</name>
    </ligand>
</feature>
<dbReference type="Pfam" id="PF00278">
    <property type="entry name" value="Orn_DAP_Arg_deC"/>
    <property type="match status" value="1"/>
</dbReference>
<evidence type="ECO:0000256" key="8">
    <source>
        <dbReference type="RuleBase" id="RU003738"/>
    </source>
</evidence>
<evidence type="ECO:0000256" key="2">
    <source>
        <dbReference type="ARBA" id="ARBA00022793"/>
    </source>
</evidence>
<dbReference type="HAMAP" id="MF_02120">
    <property type="entry name" value="LysA"/>
    <property type="match status" value="1"/>
</dbReference>
<dbReference type="RefSeq" id="WP_184425448.1">
    <property type="nucleotide sequence ID" value="NZ_AP027362.1"/>
</dbReference>
<organism evidence="11 12">
    <name type="scientific">Thalassotalea piscium</name>
    <dbReference type="NCBI Taxonomy" id="1230533"/>
    <lineage>
        <taxon>Bacteria</taxon>
        <taxon>Pseudomonadati</taxon>
        <taxon>Pseudomonadota</taxon>
        <taxon>Gammaproteobacteria</taxon>
        <taxon>Alteromonadales</taxon>
        <taxon>Colwelliaceae</taxon>
        <taxon>Thalassotalea</taxon>
    </lineage>
</organism>
<evidence type="ECO:0000313" key="12">
    <source>
        <dbReference type="Proteomes" id="UP000537141"/>
    </source>
</evidence>
<keyword evidence="5" id="KW-0028">Amino-acid biosynthesis</keyword>
<sequence>MDVKPYISYINNKMHIENVSLDTIAEQVETPFYCYSHSAIKASYTAYTTAFNQLDTMICYAVKANSNQAILKTLANLGSGADVVSGGEIRRALSAGIPASKIVFSGVAKTKDEIAFALDQGIFQFNVESEPELLLISQLATQTNKLAAISIRINPNVCAKTHAKITTGKSENKFGIPITNARQVYQYAASLPGIKVQGVDVHIGSQLTDLQPFREAFAKLADFIAMLTMDGHDISVIDIGGGLGIGYGENEIEPDKNEYASIVKSCLGHLNCKIIMEPGRSIVGNAGVLVSSVVYVKKGDERQFLIIDAGMNDLIRPSMYDAYHQILPVDNTEQEMSVYDVVGPVCETGDTFTKNRELPTAKTDDLITILSCGAYGSVMSSHYNTRLNAPEIMVNDAQFSVIKPRLSYEELIAQETIPDWLSQ</sequence>
<name>A0A7X0NJ46_9GAMM</name>
<dbReference type="InterPro" id="IPR022643">
    <property type="entry name" value="De-COase2_C"/>
</dbReference>
<dbReference type="Gene3D" id="3.20.20.10">
    <property type="entry name" value="Alanine racemase"/>
    <property type="match status" value="1"/>
</dbReference>
<dbReference type="Pfam" id="PF02784">
    <property type="entry name" value="Orn_Arg_deC_N"/>
    <property type="match status" value="1"/>
</dbReference>